<dbReference type="EMBL" id="CP003984">
    <property type="protein sequence ID" value="AII87093.1"/>
    <property type="molecule type" value="Genomic_DNA"/>
</dbReference>
<dbReference type="AlphaFoldDB" id="A0AAN0RJ10"/>
<dbReference type="Gene3D" id="1.20.120.550">
    <property type="entry name" value="Membrane associated eicosanoid/glutathione metabolism-like domain"/>
    <property type="match status" value="1"/>
</dbReference>
<sequence length="128" mass="14208">MITAFYAALLGLFFTVLTLRVLALRGVTPLKWLAFNNFGAQALERSVRAHGNFIEYVPMVLLMMYFAEVAELSALRLHITGTMLLLGRVMHGICFGFLEFNMPLRFGGMVLTLLALINISVSLLVVAL</sequence>
<keyword evidence="2 5" id="KW-0812">Transmembrane</keyword>
<dbReference type="PANTHER" id="PTHR35814:SF1">
    <property type="entry name" value="GLUTATHIONE S-TRANSFERASE-RELATED"/>
    <property type="match status" value="1"/>
</dbReference>
<reference evidence="6 7" key="1">
    <citation type="journal article" date="2014" name="ISME J.">
        <title>Adaptation of an abundant Roseobacter RCA organism to pelagic systems revealed by genomic and transcriptomic analyses.</title>
        <authorList>
            <person name="Voget S."/>
            <person name="Wemheuer B."/>
            <person name="Brinkhoff T."/>
            <person name="Vollmers J."/>
            <person name="Dietrich S."/>
            <person name="Giebel H.A."/>
            <person name="Beardsley C."/>
            <person name="Sardemann C."/>
            <person name="Bakenhus I."/>
            <person name="Billerbeck S."/>
            <person name="Daniel R."/>
            <person name="Simon M."/>
        </authorList>
    </citation>
    <scope>NUCLEOTIDE SEQUENCE [LARGE SCALE GENOMIC DNA]</scope>
    <source>
        <strain evidence="6 7">RCA23</strain>
    </source>
</reference>
<evidence type="ECO:0000256" key="3">
    <source>
        <dbReference type="ARBA" id="ARBA00022989"/>
    </source>
</evidence>
<dbReference type="RefSeq" id="WP_044049858.1">
    <property type="nucleotide sequence ID" value="NZ_CP003984.1"/>
</dbReference>
<evidence type="ECO:0000256" key="4">
    <source>
        <dbReference type="ARBA" id="ARBA00023136"/>
    </source>
</evidence>
<dbReference type="PANTHER" id="PTHR35814">
    <property type="match status" value="1"/>
</dbReference>
<dbReference type="GeneID" id="93368704"/>
<dbReference type="InterPro" id="IPR023352">
    <property type="entry name" value="MAPEG-like_dom_sf"/>
</dbReference>
<proteinExistence type="predicted"/>
<protein>
    <submittedName>
        <fullName evidence="6">Transmembrane protein</fullName>
    </submittedName>
</protein>
<evidence type="ECO:0000313" key="6">
    <source>
        <dbReference type="EMBL" id="AII87093.1"/>
    </source>
</evidence>
<evidence type="ECO:0000256" key="5">
    <source>
        <dbReference type="SAM" id="Phobius"/>
    </source>
</evidence>
<dbReference type="KEGG" id="ptp:RCA23_c15560"/>
<organism evidence="6 7">
    <name type="scientific">Planktomarina temperata RCA23</name>
    <dbReference type="NCBI Taxonomy" id="666509"/>
    <lineage>
        <taxon>Bacteria</taxon>
        <taxon>Pseudomonadati</taxon>
        <taxon>Pseudomonadota</taxon>
        <taxon>Alphaproteobacteria</taxon>
        <taxon>Rhodobacterales</taxon>
        <taxon>Paracoccaceae</taxon>
        <taxon>Planktomarina</taxon>
    </lineage>
</organism>
<keyword evidence="4 5" id="KW-0472">Membrane</keyword>
<gene>
    <name evidence="6" type="ORF">RCA23_c15560</name>
</gene>
<evidence type="ECO:0000313" key="7">
    <source>
        <dbReference type="Proteomes" id="UP000028680"/>
    </source>
</evidence>
<keyword evidence="7" id="KW-1185">Reference proteome</keyword>
<dbReference type="InterPro" id="IPR001129">
    <property type="entry name" value="Membr-assoc_MAPEG"/>
</dbReference>
<dbReference type="SUPFAM" id="SSF161084">
    <property type="entry name" value="MAPEG domain-like"/>
    <property type="match status" value="1"/>
</dbReference>
<dbReference type="Proteomes" id="UP000028680">
    <property type="component" value="Chromosome"/>
</dbReference>
<keyword evidence="3 5" id="KW-1133">Transmembrane helix</keyword>
<feature type="transmembrane region" description="Helical" evidence="5">
    <location>
        <begin position="104"/>
        <end position="127"/>
    </location>
</feature>
<name>A0AAN0RJ10_9RHOB</name>
<evidence type="ECO:0000256" key="2">
    <source>
        <dbReference type="ARBA" id="ARBA00022692"/>
    </source>
</evidence>
<comment type="subcellular location">
    <subcellularLocation>
        <location evidence="1">Membrane</location>
    </subcellularLocation>
</comment>
<accession>A0AAN0RJ10</accession>
<dbReference type="Pfam" id="PF01124">
    <property type="entry name" value="MAPEG"/>
    <property type="match status" value="1"/>
</dbReference>
<evidence type="ECO:0000256" key="1">
    <source>
        <dbReference type="ARBA" id="ARBA00004370"/>
    </source>
</evidence>
<dbReference type="GO" id="GO:0016020">
    <property type="term" value="C:membrane"/>
    <property type="evidence" value="ECO:0007669"/>
    <property type="project" value="UniProtKB-SubCell"/>
</dbReference>